<accession>A0ABY2KK31</accession>
<dbReference type="Proteomes" id="UP000297741">
    <property type="component" value="Unassembled WGS sequence"/>
</dbReference>
<evidence type="ECO:0000313" key="2">
    <source>
        <dbReference type="Proteomes" id="UP000297741"/>
    </source>
</evidence>
<proteinExistence type="predicted"/>
<keyword evidence="2" id="KW-1185">Reference proteome</keyword>
<organism evidence="1 2">
    <name type="scientific">Pseudotabrizicola sediminis</name>
    <dbReference type="NCBI Taxonomy" id="2486418"/>
    <lineage>
        <taxon>Bacteria</taxon>
        <taxon>Pseudomonadati</taxon>
        <taxon>Pseudomonadota</taxon>
        <taxon>Alphaproteobacteria</taxon>
        <taxon>Rhodobacterales</taxon>
        <taxon>Paracoccaceae</taxon>
        <taxon>Pseudotabrizicola</taxon>
    </lineage>
</organism>
<evidence type="ECO:0008006" key="3">
    <source>
        <dbReference type="Google" id="ProtNLM"/>
    </source>
</evidence>
<protein>
    <recommendedName>
        <fullName evidence="3">DUF1835 domain-containing protein</fullName>
    </recommendedName>
</protein>
<gene>
    <name evidence="1" type="ORF">EEB11_11160</name>
</gene>
<dbReference type="EMBL" id="RPEM01000007">
    <property type="protein sequence ID" value="TGD42840.1"/>
    <property type="molecule type" value="Genomic_DNA"/>
</dbReference>
<sequence>MFAGLWRHGRGAQDPVANSSDAPLCSAPIVPIVGVNQEPAQVQSRMRIVYHLGAHCTDDERLVRCLLKNRQVLGEQGIVVPGPARYRTLLRDTAMTLKGQPASRDTQALVLDQIMDEDRAERLILSWENFLSFPQWVLKTRLYPAAAERVSAFTQIFPDIEAEFYLAIRNPATFLPDLFAKQRDKTFDQFMSDIDPADIRWSDVIGDMLNANPGVPFTVWCDEDTPLIWPEVLQAVSGHAEGTVLTDANELLGTIMSPEGLTRMIAYMESHPAHTAVQRRRIVSAFLDKFALPDRVEMEVELPGWTQETVASLTEGYYQDVARIRAMPGVTFLSA</sequence>
<reference evidence="1 2" key="1">
    <citation type="submission" date="2018-11" db="EMBL/GenBank/DDBJ databases">
        <title>Tabrizicola sp. isolated from sediment of alpine lake.</title>
        <authorList>
            <person name="Liu Z."/>
        </authorList>
    </citation>
    <scope>NUCLEOTIDE SEQUENCE [LARGE SCALE GENOMIC DNA]</scope>
    <source>
        <strain evidence="1 2">DRYC-M-16</strain>
    </source>
</reference>
<name>A0ABY2KK31_9RHOB</name>
<evidence type="ECO:0000313" key="1">
    <source>
        <dbReference type="EMBL" id="TGD42840.1"/>
    </source>
</evidence>
<comment type="caution">
    <text evidence="1">The sequence shown here is derived from an EMBL/GenBank/DDBJ whole genome shotgun (WGS) entry which is preliminary data.</text>
</comment>